<evidence type="ECO:0000313" key="1">
    <source>
        <dbReference type="EMBL" id="KKW31240.1"/>
    </source>
</evidence>
<reference evidence="1 2" key="1">
    <citation type="journal article" date="2015" name="Nature">
        <title>rRNA introns, odd ribosomes, and small enigmatic genomes across a large radiation of phyla.</title>
        <authorList>
            <person name="Brown C.T."/>
            <person name="Hug L.A."/>
            <person name="Thomas B.C."/>
            <person name="Sharon I."/>
            <person name="Castelle C.J."/>
            <person name="Singh A."/>
            <person name="Wilkins M.J."/>
            <person name="Williams K.H."/>
            <person name="Banfield J.F."/>
        </authorList>
    </citation>
    <scope>NUCLEOTIDE SEQUENCE [LARGE SCALE GENOMIC DNA]</scope>
</reference>
<comment type="caution">
    <text evidence="1">The sequence shown here is derived from an EMBL/GenBank/DDBJ whole genome shotgun (WGS) entry which is preliminary data.</text>
</comment>
<dbReference type="AlphaFoldDB" id="A0A0G1XK41"/>
<evidence type="ECO:0000313" key="2">
    <source>
        <dbReference type="Proteomes" id="UP000034054"/>
    </source>
</evidence>
<dbReference type="Proteomes" id="UP000034054">
    <property type="component" value="Unassembled WGS sequence"/>
</dbReference>
<accession>A0A0G1XK41</accession>
<sequence>MSAAPPYCCRSFGIAQTSFGLSSLSLQHRTMRVLIPPATKIAPDKLELFWCRGRESNPHMVAHTGF</sequence>
<protein>
    <submittedName>
        <fullName evidence="1">Uncharacterized protein</fullName>
    </submittedName>
</protein>
<name>A0A0G1XK41_9BACT</name>
<gene>
    <name evidence="1" type="ORF">UY76_C0063G0004</name>
</gene>
<dbReference type="AntiFam" id="ANF00019">
    <property type="entry name" value="tRNA translation"/>
</dbReference>
<dbReference type="EMBL" id="LCRH01000063">
    <property type="protein sequence ID" value="KKW31240.1"/>
    <property type="molecule type" value="Genomic_DNA"/>
</dbReference>
<proteinExistence type="predicted"/>
<organism evidence="1 2">
    <name type="scientific">Candidatus Uhrbacteria bacterium GW2011_GWA2_52_8d</name>
    <dbReference type="NCBI Taxonomy" id="1618979"/>
    <lineage>
        <taxon>Bacteria</taxon>
        <taxon>Candidatus Uhriibacteriota</taxon>
    </lineage>
</organism>